<proteinExistence type="predicted"/>
<protein>
    <submittedName>
        <fullName evidence="2">Uncharacterized protein</fullName>
    </submittedName>
</protein>
<dbReference type="WBParaSite" id="Minc3s05161g37704">
    <property type="protein sequence ID" value="Minc3s05161g37704"/>
    <property type="gene ID" value="Minc3s05161g37704"/>
</dbReference>
<sequence length="74" mass="8776">MFRSNCSRKGTNLFRILLEMRLHCLRLRTKWRNLRPQFSEIAALNVPQNSASLALSLMLCFFLFPLFKMRQCPV</sequence>
<keyword evidence="1" id="KW-1185">Reference proteome</keyword>
<dbReference type="Proteomes" id="UP000887563">
    <property type="component" value="Unplaced"/>
</dbReference>
<evidence type="ECO:0000313" key="2">
    <source>
        <dbReference type="WBParaSite" id="Minc3s05161g37704"/>
    </source>
</evidence>
<organism evidence="1 2">
    <name type="scientific">Meloidogyne incognita</name>
    <name type="common">Southern root-knot nematode worm</name>
    <name type="synonym">Oxyuris incognita</name>
    <dbReference type="NCBI Taxonomy" id="6306"/>
    <lineage>
        <taxon>Eukaryota</taxon>
        <taxon>Metazoa</taxon>
        <taxon>Ecdysozoa</taxon>
        <taxon>Nematoda</taxon>
        <taxon>Chromadorea</taxon>
        <taxon>Rhabditida</taxon>
        <taxon>Tylenchina</taxon>
        <taxon>Tylenchomorpha</taxon>
        <taxon>Tylenchoidea</taxon>
        <taxon>Meloidogynidae</taxon>
        <taxon>Meloidogyninae</taxon>
        <taxon>Meloidogyne</taxon>
        <taxon>Meloidogyne incognita group</taxon>
    </lineage>
</organism>
<reference evidence="2" key="1">
    <citation type="submission" date="2022-11" db="UniProtKB">
        <authorList>
            <consortium name="WormBaseParasite"/>
        </authorList>
    </citation>
    <scope>IDENTIFICATION</scope>
</reference>
<evidence type="ECO:0000313" key="1">
    <source>
        <dbReference type="Proteomes" id="UP000887563"/>
    </source>
</evidence>
<accession>A0A914NBL4</accession>
<name>A0A914NBL4_MELIC</name>
<dbReference type="AlphaFoldDB" id="A0A914NBL4"/>